<dbReference type="EMBL" id="BAAANY010000015">
    <property type="protein sequence ID" value="GAA1688970.1"/>
    <property type="molecule type" value="Genomic_DNA"/>
</dbReference>
<dbReference type="Gene3D" id="2.60.120.10">
    <property type="entry name" value="Jelly Rolls"/>
    <property type="match status" value="2"/>
</dbReference>
<dbReference type="Pfam" id="PF02678">
    <property type="entry name" value="Pirin"/>
    <property type="match status" value="1"/>
</dbReference>
<evidence type="ECO:0000256" key="2">
    <source>
        <dbReference type="RuleBase" id="RU003457"/>
    </source>
</evidence>
<comment type="similarity">
    <text evidence="1 2">Belongs to the pirin family.</text>
</comment>
<protein>
    <submittedName>
        <fullName evidence="5">Pirin family protein</fullName>
    </submittedName>
</protein>
<feature type="domain" description="Pirin C-terminal" evidence="4">
    <location>
        <begin position="177"/>
        <end position="270"/>
    </location>
</feature>
<dbReference type="InterPro" id="IPR014710">
    <property type="entry name" value="RmlC-like_jellyroll"/>
</dbReference>
<evidence type="ECO:0000313" key="6">
    <source>
        <dbReference type="Proteomes" id="UP001500618"/>
    </source>
</evidence>
<dbReference type="SUPFAM" id="SSF51182">
    <property type="entry name" value="RmlC-like cupins"/>
    <property type="match status" value="1"/>
</dbReference>
<keyword evidence="6" id="KW-1185">Reference proteome</keyword>
<gene>
    <name evidence="5" type="ORF">GCM10009765_43020</name>
</gene>
<dbReference type="CDD" id="cd02909">
    <property type="entry name" value="cupin_pirin_N"/>
    <property type="match status" value="1"/>
</dbReference>
<accession>A0ABN2HJD7</accession>
<evidence type="ECO:0000313" key="5">
    <source>
        <dbReference type="EMBL" id="GAA1688970.1"/>
    </source>
</evidence>
<dbReference type="RefSeq" id="WP_344312087.1">
    <property type="nucleotide sequence ID" value="NZ_BAAANY010000015.1"/>
</dbReference>
<dbReference type="InterPro" id="IPR012093">
    <property type="entry name" value="Pirin"/>
</dbReference>
<proteinExistence type="inferred from homology"/>
<dbReference type="PANTHER" id="PTHR13903">
    <property type="entry name" value="PIRIN-RELATED"/>
    <property type="match status" value="1"/>
</dbReference>
<dbReference type="Pfam" id="PF05726">
    <property type="entry name" value="Pirin_C"/>
    <property type="match status" value="1"/>
</dbReference>
<evidence type="ECO:0000259" key="3">
    <source>
        <dbReference type="Pfam" id="PF02678"/>
    </source>
</evidence>
<sequence>MTNLEERPVAERYETREVPLGGVRGMSVRRTLPQRALPTVGAWCFLDQFGPQRTQMRVLPHPHIGLQTVTWPLTGEIRHRDSLGSDAVLRPSQLNLMTSGRGVAHSEFSLTGDQLLHALQLWVALPADRAAGQPAFERHPDLPAYETKGLVATVIIGALGDATSPATAYTPLLGADLALTASATIPLRKDFEHAALVLDGFVTIAGQSVEPGLLLYLGTGRDELRLGTDGTARVLLLGGEPFPDNLVMWWNFVGRSHQEIAAARDDWETHDHDRFGLVAGHGSDRIPAPPLPAVRLTPRHRA</sequence>
<evidence type="ECO:0000256" key="1">
    <source>
        <dbReference type="ARBA" id="ARBA00008416"/>
    </source>
</evidence>
<dbReference type="PIRSF" id="PIRSF006232">
    <property type="entry name" value="Pirin"/>
    <property type="match status" value="1"/>
</dbReference>
<dbReference type="Proteomes" id="UP001500618">
    <property type="component" value="Unassembled WGS sequence"/>
</dbReference>
<feature type="domain" description="Pirin N-terminal" evidence="3">
    <location>
        <begin position="27"/>
        <end position="123"/>
    </location>
</feature>
<name>A0ABN2HJD7_9ACTN</name>
<dbReference type="PANTHER" id="PTHR13903:SF8">
    <property type="entry name" value="PIRIN"/>
    <property type="match status" value="1"/>
</dbReference>
<dbReference type="InterPro" id="IPR008778">
    <property type="entry name" value="Pirin_C_dom"/>
</dbReference>
<comment type="caution">
    <text evidence="5">The sequence shown here is derived from an EMBL/GenBank/DDBJ whole genome shotgun (WGS) entry which is preliminary data.</text>
</comment>
<reference evidence="5 6" key="1">
    <citation type="journal article" date="2019" name="Int. J. Syst. Evol. Microbiol.">
        <title>The Global Catalogue of Microorganisms (GCM) 10K type strain sequencing project: providing services to taxonomists for standard genome sequencing and annotation.</title>
        <authorList>
            <consortium name="The Broad Institute Genomics Platform"/>
            <consortium name="The Broad Institute Genome Sequencing Center for Infectious Disease"/>
            <person name="Wu L."/>
            <person name="Ma J."/>
        </authorList>
    </citation>
    <scope>NUCLEOTIDE SEQUENCE [LARGE SCALE GENOMIC DNA]</scope>
    <source>
        <strain evidence="5 6">JCM 14718</strain>
    </source>
</reference>
<dbReference type="InterPro" id="IPR011051">
    <property type="entry name" value="RmlC_Cupin_sf"/>
</dbReference>
<evidence type="ECO:0000259" key="4">
    <source>
        <dbReference type="Pfam" id="PF05726"/>
    </source>
</evidence>
<dbReference type="CDD" id="cd02247">
    <property type="entry name" value="cupin_pirin_C"/>
    <property type="match status" value="1"/>
</dbReference>
<dbReference type="InterPro" id="IPR003829">
    <property type="entry name" value="Pirin_N_dom"/>
</dbReference>
<organism evidence="5 6">
    <name type="scientific">Fodinicola feengrottensis</name>
    <dbReference type="NCBI Taxonomy" id="435914"/>
    <lineage>
        <taxon>Bacteria</taxon>
        <taxon>Bacillati</taxon>
        <taxon>Actinomycetota</taxon>
        <taxon>Actinomycetes</taxon>
        <taxon>Mycobacteriales</taxon>
        <taxon>Fodinicola</taxon>
    </lineage>
</organism>